<keyword evidence="4 6" id="KW-0067">ATP-binding</keyword>
<feature type="repeat" description="TPR" evidence="5">
    <location>
        <begin position="512"/>
        <end position="545"/>
    </location>
</feature>
<feature type="repeat" description="TPR" evidence="5">
    <location>
        <begin position="658"/>
        <end position="691"/>
    </location>
</feature>
<dbReference type="AlphaFoldDB" id="A0A923I8U0"/>
<feature type="repeat" description="TPR" evidence="5">
    <location>
        <begin position="444"/>
        <end position="477"/>
    </location>
</feature>
<comment type="caution">
    <text evidence="8">The sequence shown here is derived from an EMBL/GenBank/DDBJ whole genome shotgun (WGS) entry which is preliminary data.</text>
</comment>
<evidence type="ECO:0000256" key="5">
    <source>
        <dbReference type="PROSITE-ProRule" id="PRU00339"/>
    </source>
</evidence>
<evidence type="ECO:0000313" key="9">
    <source>
        <dbReference type="Proteomes" id="UP000612361"/>
    </source>
</evidence>
<dbReference type="Gene3D" id="1.25.40.10">
    <property type="entry name" value="Tetratricopeptide repeat domain"/>
    <property type="match status" value="3"/>
</dbReference>
<keyword evidence="5" id="KW-0802">TPR repeat</keyword>
<dbReference type="CDD" id="cd14014">
    <property type="entry name" value="STKc_PknB_like"/>
    <property type="match status" value="1"/>
</dbReference>
<dbReference type="GO" id="GO:0004674">
    <property type="term" value="F:protein serine/threonine kinase activity"/>
    <property type="evidence" value="ECO:0007669"/>
    <property type="project" value="TreeGrafter"/>
</dbReference>
<evidence type="ECO:0000259" key="7">
    <source>
        <dbReference type="PROSITE" id="PS50011"/>
    </source>
</evidence>
<gene>
    <name evidence="8" type="ORF">H8K47_05225</name>
</gene>
<evidence type="ECO:0000256" key="6">
    <source>
        <dbReference type="PROSITE-ProRule" id="PRU10141"/>
    </source>
</evidence>
<keyword evidence="9" id="KW-1185">Reference proteome</keyword>
<evidence type="ECO:0000256" key="4">
    <source>
        <dbReference type="ARBA" id="ARBA00022840"/>
    </source>
</evidence>
<dbReference type="InterPro" id="IPR019734">
    <property type="entry name" value="TPR_rpt"/>
</dbReference>
<feature type="binding site" evidence="6">
    <location>
        <position position="59"/>
    </location>
    <ligand>
        <name>ATP</name>
        <dbReference type="ChEBI" id="CHEBI:30616"/>
    </ligand>
</feature>
<accession>A0A923I8U0</accession>
<dbReference type="Pfam" id="PF14559">
    <property type="entry name" value="TPR_19"/>
    <property type="match status" value="1"/>
</dbReference>
<keyword evidence="1" id="KW-0808">Transferase</keyword>
<proteinExistence type="predicted"/>
<dbReference type="SUPFAM" id="SSF56112">
    <property type="entry name" value="Protein kinase-like (PK-like)"/>
    <property type="match status" value="1"/>
</dbReference>
<keyword evidence="3 8" id="KW-0418">Kinase</keyword>
<evidence type="ECO:0000256" key="3">
    <source>
        <dbReference type="ARBA" id="ARBA00022777"/>
    </source>
</evidence>
<dbReference type="PROSITE" id="PS50011">
    <property type="entry name" value="PROTEIN_KINASE_DOM"/>
    <property type="match status" value="1"/>
</dbReference>
<dbReference type="RefSeq" id="WP_186880369.1">
    <property type="nucleotide sequence ID" value="NZ_JACOGG010000004.1"/>
</dbReference>
<dbReference type="Gene3D" id="1.10.510.10">
    <property type="entry name" value="Transferase(Phosphotransferase) domain 1"/>
    <property type="match status" value="1"/>
</dbReference>
<dbReference type="Pfam" id="PF13432">
    <property type="entry name" value="TPR_16"/>
    <property type="match status" value="1"/>
</dbReference>
<reference evidence="8" key="1">
    <citation type="submission" date="2020-08" db="EMBL/GenBank/DDBJ databases">
        <title>Novel species isolated from subtropical streams in China.</title>
        <authorList>
            <person name="Lu H."/>
        </authorList>
    </citation>
    <scope>NUCLEOTIDE SEQUENCE</scope>
    <source>
        <strain evidence="8">CY7W</strain>
    </source>
</reference>
<dbReference type="PANTHER" id="PTHR43289">
    <property type="entry name" value="MITOGEN-ACTIVATED PROTEIN KINASE KINASE KINASE 20-RELATED"/>
    <property type="match status" value="1"/>
</dbReference>
<dbReference type="Pfam" id="PF00069">
    <property type="entry name" value="Pkinase"/>
    <property type="match status" value="1"/>
</dbReference>
<dbReference type="PROSITE" id="PS00107">
    <property type="entry name" value="PROTEIN_KINASE_ATP"/>
    <property type="match status" value="1"/>
</dbReference>
<dbReference type="SUPFAM" id="SSF48452">
    <property type="entry name" value="TPR-like"/>
    <property type="match status" value="1"/>
</dbReference>
<feature type="domain" description="Protein kinase" evidence="7">
    <location>
        <begin position="30"/>
        <end position="290"/>
    </location>
</feature>
<dbReference type="InterPro" id="IPR017441">
    <property type="entry name" value="Protein_kinase_ATP_BS"/>
</dbReference>
<evidence type="ECO:0000256" key="1">
    <source>
        <dbReference type="ARBA" id="ARBA00022679"/>
    </source>
</evidence>
<dbReference type="InterPro" id="IPR000719">
    <property type="entry name" value="Prot_kinase_dom"/>
</dbReference>
<dbReference type="PROSITE" id="PS50005">
    <property type="entry name" value="TPR"/>
    <property type="match status" value="3"/>
</dbReference>
<dbReference type="Gene3D" id="3.30.200.20">
    <property type="entry name" value="Phosphorylase Kinase, domain 1"/>
    <property type="match status" value="1"/>
</dbReference>
<evidence type="ECO:0000256" key="2">
    <source>
        <dbReference type="ARBA" id="ARBA00022741"/>
    </source>
</evidence>
<dbReference type="PROSITE" id="PS00108">
    <property type="entry name" value="PROTEIN_KINASE_ST"/>
    <property type="match status" value="1"/>
</dbReference>
<keyword evidence="2 6" id="KW-0547">Nucleotide-binding</keyword>
<dbReference type="InterPro" id="IPR011990">
    <property type="entry name" value="TPR-like_helical_dom_sf"/>
</dbReference>
<evidence type="ECO:0000313" key="8">
    <source>
        <dbReference type="EMBL" id="MBC3934755.1"/>
    </source>
</evidence>
<dbReference type="PANTHER" id="PTHR43289:SF6">
    <property type="entry name" value="SERINE_THREONINE-PROTEIN KINASE NEKL-3"/>
    <property type="match status" value="1"/>
</dbReference>
<dbReference type="InterPro" id="IPR011009">
    <property type="entry name" value="Kinase-like_dom_sf"/>
</dbReference>
<organism evidence="8 9">
    <name type="scientific">Undibacterium rugosum</name>
    <dbReference type="NCBI Taxonomy" id="2762291"/>
    <lineage>
        <taxon>Bacteria</taxon>
        <taxon>Pseudomonadati</taxon>
        <taxon>Pseudomonadota</taxon>
        <taxon>Betaproteobacteria</taxon>
        <taxon>Burkholderiales</taxon>
        <taxon>Oxalobacteraceae</taxon>
        <taxon>Undibacterium</taxon>
    </lineage>
</organism>
<dbReference type="SMART" id="SM00028">
    <property type="entry name" value="TPR"/>
    <property type="match status" value="6"/>
</dbReference>
<dbReference type="SMART" id="SM00220">
    <property type="entry name" value="S_TKc"/>
    <property type="match status" value="1"/>
</dbReference>
<dbReference type="EMBL" id="JACOGG010000004">
    <property type="protein sequence ID" value="MBC3934755.1"/>
    <property type="molecule type" value="Genomic_DNA"/>
</dbReference>
<name>A0A923I8U0_9BURK</name>
<dbReference type="Proteomes" id="UP000612361">
    <property type="component" value="Unassembled WGS sequence"/>
</dbReference>
<dbReference type="InterPro" id="IPR008271">
    <property type="entry name" value="Ser/Thr_kinase_AS"/>
</dbReference>
<protein>
    <submittedName>
        <fullName evidence="8">Protein kinase</fullName>
    </submittedName>
</protein>
<dbReference type="GO" id="GO:0005524">
    <property type="term" value="F:ATP binding"/>
    <property type="evidence" value="ECO:0007669"/>
    <property type="project" value="UniProtKB-UniRule"/>
</dbReference>
<dbReference type="Pfam" id="PF13181">
    <property type="entry name" value="TPR_8"/>
    <property type="match status" value="1"/>
</dbReference>
<sequence>MQNQPTVTNSNGDDAADAVELPSGSYYKHYQIEGQLGEGGFGHVFQAWDPKLCRHVAIKQLKIDSQESAPATAKLLKEARLAASLKHAAFVQIFAIEDDVSPAAIVMELIQGKTLKQLMQQGPVSASRAIEWLVQVAAAMQVAHQAGLVHGDLKPSNLMVEASGRVRILDFGLASQDDAQATGSVSYADPQGTIAYMAPERLLGRAADAQADVYALGVMLYEAVAGHRPFPELQGLALAAAHMQSNSETWSFPPQLETTVVQLILSMTARQPERRIPGMAAVAERMQDLLAHADASGMLSGTTVSDTLPVAAPAQLMAGQSQIPTTTWRRYASIFAAVVVLGLGAWKTYPYLEDKLSLLKPYSEALSMQQGIQALQLFDRPGSLDKATKSFETILRHNPENAAAVAGMALVYCYRYASDERDELWLSKADASVQHALKLNAQLAIAHAANGLLQLNKGNRKEALEIFNRALALDALNRFAWYGKFETLVKLGRLDEARDFALDARKRFPDDRYFADGLGTAHYIAGDLASAEQAFRDSIQLQPDAVNAYANLSATMSRQGRTEDALHVLQQGLQIRSSGRLNTALGVALFQKADYLGAASAFEQAVAPDKGNPANYSYWANLADTLLWIPGRKPEARAAYLKAKELLAPHLLRAPDDVVLVYRMGLYSARLGEKEEAVRHIRHALELAPANANVHFRAGMAYELLGDRQLALAEIAKAVQLGFPVKSIEAEPDLMALRRDPAYLK</sequence>